<dbReference type="InterPro" id="IPR015915">
    <property type="entry name" value="Kelch-typ_b-propeller"/>
</dbReference>
<sequence length="562" mass="66730">MKPLIGVKNNIIPREKHEFKIAYHCFVPLTMSNEKVVNHFILFCLNTGLLIKYDERNKTFHYEKLPICPALNDFKSYSFVYLFDFIFLFGGYNSKYEKVKNVYKYSMKEKTWSEFKFTLPMEISNSFAILSDDDTNVHIIGGWNAKHEIQKMHVSMNIEPLFEKEELLKMAKKHELKKEMNRMKLERPYIIPFEKERMIEDEKENKVEIEIPKKWKEMETQIQTFENKLKELDEEKRTEPNKMNWDDIWSIDGEFQQTKTNDLIQMNEIPSTIRTLVLYQLSLKDDVNITSKDFEEIIKKQKSIRHEINEKSLEKVKLKKQADGAILNYTKCIEQYNHLCSIEREILIRKQQKKQQIIAINEIQYFNNKVMERFNELNDKLQKLIEENNNWIEKEWSELEKKWSTWNSQEISIFIGHTLKCKKSKINQIHEIIKKNKIDRKSLSKLSENGLMSIFNFEMLSQACNICDSFNEICKKYPISVTDSDKDAAEQVIPKEYLCPLSNSIMNDPVIALNGITYDRSSIMNQYKSIPNSSSLFIGENLRLFSDYGLKQNIQNFLKNSK</sequence>
<dbReference type="SUPFAM" id="SSF117281">
    <property type="entry name" value="Kelch motif"/>
    <property type="match status" value="1"/>
</dbReference>
<dbReference type="GO" id="GO:0004842">
    <property type="term" value="F:ubiquitin-protein transferase activity"/>
    <property type="evidence" value="ECO:0007669"/>
    <property type="project" value="InterPro"/>
</dbReference>
<dbReference type="Proteomes" id="UP000023152">
    <property type="component" value="Unassembled WGS sequence"/>
</dbReference>
<evidence type="ECO:0000256" key="1">
    <source>
        <dbReference type="SAM" id="Coils"/>
    </source>
</evidence>
<dbReference type="Gene3D" id="2.120.10.80">
    <property type="entry name" value="Kelch-type beta propeller"/>
    <property type="match status" value="1"/>
</dbReference>
<dbReference type="AlphaFoldDB" id="X6P9X3"/>
<keyword evidence="1" id="KW-0175">Coiled coil</keyword>
<evidence type="ECO:0000259" key="2">
    <source>
        <dbReference type="PROSITE" id="PS51698"/>
    </source>
</evidence>
<dbReference type="EMBL" id="ASPP01002159">
    <property type="protein sequence ID" value="ETO34908.1"/>
    <property type="molecule type" value="Genomic_DNA"/>
</dbReference>
<keyword evidence="4" id="KW-1185">Reference proteome</keyword>
<proteinExistence type="predicted"/>
<dbReference type="Gene3D" id="3.30.40.10">
    <property type="entry name" value="Zinc/RING finger domain, C3HC4 (zinc finger)"/>
    <property type="match status" value="1"/>
</dbReference>
<dbReference type="InterPro" id="IPR003613">
    <property type="entry name" value="Ubox_domain"/>
</dbReference>
<dbReference type="PROSITE" id="PS51698">
    <property type="entry name" value="U_BOX"/>
    <property type="match status" value="1"/>
</dbReference>
<dbReference type="Gene3D" id="1.10.150.50">
    <property type="entry name" value="Transcription Factor, Ets-1"/>
    <property type="match status" value="1"/>
</dbReference>
<dbReference type="CDD" id="cd16453">
    <property type="entry name" value="RING-Ubox"/>
    <property type="match status" value="1"/>
</dbReference>
<reference evidence="3 4" key="1">
    <citation type="journal article" date="2013" name="Curr. Biol.">
        <title>The Genome of the Foraminiferan Reticulomyxa filosa.</title>
        <authorList>
            <person name="Glockner G."/>
            <person name="Hulsmann N."/>
            <person name="Schleicher M."/>
            <person name="Noegel A.A."/>
            <person name="Eichinger L."/>
            <person name="Gallinger C."/>
            <person name="Pawlowski J."/>
            <person name="Sierra R."/>
            <person name="Euteneuer U."/>
            <person name="Pillet L."/>
            <person name="Moustafa A."/>
            <person name="Platzer M."/>
            <person name="Groth M."/>
            <person name="Szafranski K."/>
            <person name="Schliwa M."/>
        </authorList>
    </citation>
    <scope>NUCLEOTIDE SEQUENCE [LARGE SCALE GENOMIC DNA]</scope>
</reference>
<dbReference type="InterPro" id="IPR013083">
    <property type="entry name" value="Znf_RING/FYVE/PHD"/>
</dbReference>
<evidence type="ECO:0000313" key="4">
    <source>
        <dbReference type="Proteomes" id="UP000023152"/>
    </source>
</evidence>
<dbReference type="Pfam" id="PF04564">
    <property type="entry name" value="U-box"/>
    <property type="match status" value="1"/>
</dbReference>
<gene>
    <name evidence="3" type="ORF">RFI_02179</name>
</gene>
<protein>
    <submittedName>
        <fullName evidence="3">Viral A-type inclusion protein</fullName>
    </submittedName>
</protein>
<dbReference type="SMART" id="SM00504">
    <property type="entry name" value="Ubox"/>
    <property type="match status" value="1"/>
</dbReference>
<comment type="caution">
    <text evidence="3">The sequence shown here is derived from an EMBL/GenBank/DDBJ whole genome shotgun (WGS) entry which is preliminary data.</text>
</comment>
<feature type="coiled-coil region" evidence="1">
    <location>
        <begin position="367"/>
        <end position="394"/>
    </location>
</feature>
<feature type="domain" description="U-box" evidence="2">
    <location>
        <begin position="492"/>
        <end position="523"/>
    </location>
</feature>
<accession>X6P9X3</accession>
<name>X6P9X3_RETFI</name>
<dbReference type="SUPFAM" id="SSF57850">
    <property type="entry name" value="RING/U-box"/>
    <property type="match status" value="1"/>
</dbReference>
<dbReference type="GO" id="GO:0016567">
    <property type="term" value="P:protein ubiquitination"/>
    <property type="evidence" value="ECO:0007669"/>
    <property type="project" value="InterPro"/>
</dbReference>
<dbReference type="InterPro" id="IPR013761">
    <property type="entry name" value="SAM/pointed_sf"/>
</dbReference>
<organism evidence="3 4">
    <name type="scientific">Reticulomyxa filosa</name>
    <dbReference type="NCBI Taxonomy" id="46433"/>
    <lineage>
        <taxon>Eukaryota</taxon>
        <taxon>Sar</taxon>
        <taxon>Rhizaria</taxon>
        <taxon>Retaria</taxon>
        <taxon>Foraminifera</taxon>
        <taxon>Monothalamids</taxon>
        <taxon>Reticulomyxidae</taxon>
        <taxon>Reticulomyxa</taxon>
    </lineage>
</organism>
<evidence type="ECO:0000313" key="3">
    <source>
        <dbReference type="EMBL" id="ETO34908.1"/>
    </source>
</evidence>